<accession>A0ABU6TM43</accession>
<comment type="caution">
    <text evidence="1">The sequence shown here is derived from an EMBL/GenBank/DDBJ whole genome shotgun (WGS) entry which is preliminary data.</text>
</comment>
<protein>
    <submittedName>
        <fullName evidence="1">Uncharacterized protein</fullName>
    </submittedName>
</protein>
<proteinExistence type="predicted"/>
<organism evidence="1 2">
    <name type="scientific">Stylosanthes scabra</name>
    <dbReference type="NCBI Taxonomy" id="79078"/>
    <lineage>
        <taxon>Eukaryota</taxon>
        <taxon>Viridiplantae</taxon>
        <taxon>Streptophyta</taxon>
        <taxon>Embryophyta</taxon>
        <taxon>Tracheophyta</taxon>
        <taxon>Spermatophyta</taxon>
        <taxon>Magnoliopsida</taxon>
        <taxon>eudicotyledons</taxon>
        <taxon>Gunneridae</taxon>
        <taxon>Pentapetalae</taxon>
        <taxon>rosids</taxon>
        <taxon>fabids</taxon>
        <taxon>Fabales</taxon>
        <taxon>Fabaceae</taxon>
        <taxon>Papilionoideae</taxon>
        <taxon>50 kb inversion clade</taxon>
        <taxon>dalbergioids sensu lato</taxon>
        <taxon>Dalbergieae</taxon>
        <taxon>Pterocarpus clade</taxon>
        <taxon>Stylosanthes</taxon>
    </lineage>
</organism>
<evidence type="ECO:0000313" key="1">
    <source>
        <dbReference type="EMBL" id="MED6149859.1"/>
    </source>
</evidence>
<sequence length="60" mass="6867">MEAIQHHHTDTFVKLDQLNSKKFFPGKTVIQEARIAKNIARNPETLFSNTAINDRINDST</sequence>
<keyword evidence="2" id="KW-1185">Reference proteome</keyword>
<reference evidence="1 2" key="1">
    <citation type="journal article" date="2023" name="Plants (Basel)">
        <title>Bridging the Gap: Combining Genomics and Transcriptomics Approaches to Understand Stylosanthes scabra, an Orphan Legume from the Brazilian Caatinga.</title>
        <authorList>
            <person name="Ferreira-Neto J.R.C."/>
            <person name="da Silva M.D."/>
            <person name="Binneck E."/>
            <person name="de Melo N.F."/>
            <person name="da Silva R.H."/>
            <person name="de Melo A.L.T.M."/>
            <person name="Pandolfi V."/>
            <person name="Bustamante F.O."/>
            <person name="Brasileiro-Vidal A.C."/>
            <person name="Benko-Iseppon A.M."/>
        </authorList>
    </citation>
    <scope>NUCLEOTIDE SEQUENCE [LARGE SCALE GENOMIC DNA]</scope>
    <source>
        <tissue evidence="1">Leaves</tissue>
    </source>
</reference>
<dbReference type="Proteomes" id="UP001341840">
    <property type="component" value="Unassembled WGS sequence"/>
</dbReference>
<dbReference type="EMBL" id="JASCZI010091304">
    <property type="protein sequence ID" value="MED6149859.1"/>
    <property type="molecule type" value="Genomic_DNA"/>
</dbReference>
<name>A0ABU6TM43_9FABA</name>
<gene>
    <name evidence="1" type="ORF">PIB30_066662</name>
</gene>
<evidence type="ECO:0000313" key="2">
    <source>
        <dbReference type="Proteomes" id="UP001341840"/>
    </source>
</evidence>